<name>A0A975T3Z6_9NOST</name>
<dbReference type="AlphaFoldDB" id="A0A975T3Z6"/>
<evidence type="ECO:0000313" key="1">
    <source>
        <dbReference type="EMBL" id="QXE21624.1"/>
    </source>
</evidence>
<keyword evidence="2" id="KW-1185">Reference proteome</keyword>
<dbReference type="KEGG" id="rsin:B6N60_00301"/>
<protein>
    <submittedName>
        <fullName evidence="1">Uncharacterized protein</fullName>
    </submittedName>
</protein>
<gene>
    <name evidence="1" type="ORF">B6N60_00301</name>
</gene>
<reference evidence="1" key="1">
    <citation type="submission" date="2017-04" db="EMBL/GenBank/DDBJ databases">
        <title>Genome deletions in a multicellular cyanobacterial endosymbiont for morphological adaptation in marine diatoms.</title>
        <authorList>
            <person name="Wang Y."/>
            <person name="Gao H."/>
            <person name="Li R."/>
            <person name="Xu X."/>
        </authorList>
    </citation>
    <scope>NUCLEOTIDE SEQUENCE</scope>
    <source>
        <strain evidence="1">FACHB 800</strain>
    </source>
</reference>
<evidence type="ECO:0000313" key="2">
    <source>
        <dbReference type="Proteomes" id="UP000683511"/>
    </source>
</evidence>
<sequence>MQELQNNSKEEDRSSGVQELQNHLFNAIAAESLHF</sequence>
<proteinExistence type="predicted"/>
<organism evidence="1 2">
    <name type="scientific">Richelia sinica FACHB-800</name>
    <dbReference type="NCBI Taxonomy" id="1357546"/>
    <lineage>
        <taxon>Bacteria</taxon>
        <taxon>Bacillati</taxon>
        <taxon>Cyanobacteriota</taxon>
        <taxon>Cyanophyceae</taxon>
        <taxon>Nostocales</taxon>
        <taxon>Nostocaceae</taxon>
        <taxon>Richelia</taxon>
    </lineage>
</organism>
<accession>A0A975T3Z6</accession>
<dbReference type="EMBL" id="CP021056">
    <property type="protein sequence ID" value="QXE21624.1"/>
    <property type="molecule type" value="Genomic_DNA"/>
</dbReference>
<dbReference type="Proteomes" id="UP000683511">
    <property type="component" value="Chromosome"/>
</dbReference>